<proteinExistence type="predicted"/>
<comment type="caution">
    <text evidence="1">The sequence shown here is derived from an EMBL/GenBank/DDBJ whole genome shotgun (WGS) entry which is preliminary data.</text>
</comment>
<organism evidence="1 2">
    <name type="scientific">Helianthus annuus</name>
    <name type="common">Common sunflower</name>
    <dbReference type="NCBI Taxonomy" id="4232"/>
    <lineage>
        <taxon>Eukaryota</taxon>
        <taxon>Viridiplantae</taxon>
        <taxon>Streptophyta</taxon>
        <taxon>Embryophyta</taxon>
        <taxon>Tracheophyta</taxon>
        <taxon>Spermatophyta</taxon>
        <taxon>Magnoliopsida</taxon>
        <taxon>eudicotyledons</taxon>
        <taxon>Gunneridae</taxon>
        <taxon>Pentapetalae</taxon>
        <taxon>asterids</taxon>
        <taxon>campanulids</taxon>
        <taxon>Asterales</taxon>
        <taxon>Asteraceae</taxon>
        <taxon>Asteroideae</taxon>
        <taxon>Heliantheae alliance</taxon>
        <taxon>Heliantheae</taxon>
        <taxon>Helianthus</taxon>
    </lineage>
</organism>
<evidence type="ECO:0000313" key="2">
    <source>
        <dbReference type="Proteomes" id="UP000215914"/>
    </source>
</evidence>
<keyword evidence="2" id="KW-1185">Reference proteome</keyword>
<reference evidence="1" key="2">
    <citation type="submission" date="2020-06" db="EMBL/GenBank/DDBJ databases">
        <title>Helianthus annuus Genome sequencing and assembly Release 2.</title>
        <authorList>
            <person name="Gouzy J."/>
            <person name="Langlade N."/>
            <person name="Munos S."/>
        </authorList>
    </citation>
    <scope>NUCLEOTIDE SEQUENCE</scope>
    <source>
        <tissue evidence="1">Leaves</tissue>
    </source>
</reference>
<dbReference type="Gramene" id="mRNA:HanXRQr2_Chr11g0487281">
    <property type="protein sequence ID" value="CDS:HanXRQr2_Chr11g0487281.1"/>
    <property type="gene ID" value="HanXRQr2_Chr11g0487281"/>
</dbReference>
<protein>
    <submittedName>
        <fullName evidence="1">Uncharacterized protein</fullName>
    </submittedName>
</protein>
<gene>
    <name evidence="1" type="ORF">HanXRQr2_Chr11g0487281</name>
</gene>
<accession>A0A9K3HP15</accession>
<dbReference type="AlphaFoldDB" id="A0A9K3HP15"/>
<name>A0A9K3HP15_HELAN</name>
<evidence type="ECO:0000313" key="1">
    <source>
        <dbReference type="EMBL" id="KAF5781735.1"/>
    </source>
</evidence>
<reference evidence="1" key="1">
    <citation type="journal article" date="2017" name="Nature">
        <title>The sunflower genome provides insights into oil metabolism, flowering and Asterid evolution.</title>
        <authorList>
            <person name="Badouin H."/>
            <person name="Gouzy J."/>
            <person name="Grassa C.J."/>
            <person name="Murat F."/>
            <person name="Staton S.E."/>
            <person name="Cottret L."/>
            <person name="Lelandais-Briere C."/>
            <person name="Owens G.L."/>
            <person name="Carrere S."/>
            <person name="Mayjonade B."/>
            <person name="Legrand L."/>
            <person name="Gill N."/>
            <person name="Kane N.C."/>
            <person name="Bowers J.E."/>
            <person name="Hubner S."/>
            <person name="Bellec A."/>
            <person name="Berard A."/>
            <person name="Berges H."/>
            <person name="Blanchet N."/>
            <person name="Boniface M.C."/>
            <person name="Brunel D."/>
            <person name="Catrice O."/>
            <person name="Chaidir N."/>
            <person name="Claudel C."/>
            <person name="Donnadieu C."/>
            <person name="Faraut T."/>
            <person name="Fievet G."/>
            <person name="Helmstetter N."/>
            <person name="King M."/>
            <person name="Knapp S.J."/>
            <person name="Lai Z."/>
            <person name="Le Paslier M.C."/>
            <person name="Lippi Y."/>
            <person name="Lorenzon L."/>
            <person name="Mandel J.R."/>
            <person name="Marage G."/>
            <person name="Marchand G."/>
            <person name="Marquand E."/>
            <person name="Bret-Mestries E."/>
            <person name="Morien E."/>
            <person name="Nambeesan S."/>
            <person name="Nguyen T."/>
            <person name="Pegot-Espagnet P."/>
            <person name="Pouilly N."/>
            <person name="Raftis F."/>
            <person name="Sallet E."/>
            <person name="Schiex T."/>
            <person name="Thomas J."/>
            <person name="Vandecasteele C."/>
            <person name="Vares D."/>
            <person name="Vear F."/>
            <person name="Vautrin S."/>
            <person name="Crespi M."/>
            <person name="Mangin B."/>
            <person name="Burke J.M."/>
            <person name="Salse J."/>
            <person name="Munos S."/>
            <person name="Vincourt P."/>
            <person name="Rieseberg L.H."/>
            <person name="Langlade N.B."/>
        </authorList>
    </citation>
    <scope>NUCLEOTIDE SEQUENCE</scope>
    <source>
        <tissue evidence="1">Leaves</tissue>
    </source>
</reference>
<sequence>MIACWCIWKARNKPIFLGIEITGPKVMEDVKSLGFLWIKNGAPFKALRC</sequence>
<dbReference type="EMBL" id="MNCJ02000326">
    <property type="protein sequence ID" value="KAF5781735.1"/>
    <property type="molecule type" value="Genomic_DNA"/>
</dbReference>
<dbReference type="Proteomes" id="UP000215914">
    <property type="component" value="Unassembled WGS sequence"/>
</dbReference>